<dbReference type="PANTHER" id="PTHR42852">
    <property type="entry name" value="THIOL:DISULFIDE INTERCHANGE PROTEIN DSBE"/>
    <property type="match status" value="1"/>
</dbReference>
<comment type="subcellular location">
    <subcellularLocation>
        <location evidence="1">Cell envelope</location>
    </subcellularLocation>
</comment>
<evidence type="ECO:0000313" key="9">
    <source>
        <dbReference type="Proteomes" id="UP000075653"/>
    </source>
</evidence>
<dbReference type="EMBL" id="LRRD01000039">
    <property type="protein sequence ID" value="KXW57750.1"/>
    <property type="molecule type" value="Genomic_DNA"/>
</dbReference>
<keyword evidence="6" id="KW-1133">Transmembrane helix</keyword>
<dbReference type="AlphaFoldDB" id="A0A149VX05"/>
<dbReference type="InterPro" id="IPR013766">
    <property type="entry name" value="Thioredoxin_domain"/>
</dbReference>
<dbReference type="PANTHER" id="PTHR42852:SF6">
    <property type="entry name" value="THIOL:DISULFIDE INTERCHANGE PROTEIN DSBE"/>
    <property type="match status" value="1"/>
</dbReference>
<keyword evidence="6" id="KW-0812">Transmembrane</keyword>
<proteinExistence type="inferred from homology"/>
<evidence type="ECO:0000256" key="1">
    <source>
        <dbReference type="ARBA" id="ARBA00004196"/>
    </source>
</evidence>
<protein>
    <submittedName>
        <fullName evidence="8">Thiol:disulfide interchange protein CycY</fullName>
    </submittedName>
</protein>
<keyword evidence="5" id="KW-0676">Redox-active center</keyword>
<keyword evidence="3" id="KW-0201">Cytochrome c-type biogenesis</keyword>
<dbReference type="STRING" id="1789004.FEMY_17350"/>
<accession>A0A149VX05</accession>
<dbReference type="Pfam" id="PF08534">
    <property type="entry name" value="Redoxin"/>
    <property type="match status" value="1"/>
</dbReference>
<keyword evidence="6" id="KW-0472">Membrane</keyword>
<sequence>MTGTNPESDMSQPESVEVRKSARFNVWFLVPLGVFVGLALFMGLGLQHDPHEVPSPFIGKPAPSFRLPLLEGEGTFSPADYRGKVWMLNVWASWCVSCREEHPILLKYARLHQVPLVGLDYKDDPDAGRKWVDQYGNPYTLTAMDQDGRVGIDYGVYGVPETYVIDGNGVIRYKQIGPITEDVLQKTLLPLLEKLQK</sequence>
<dbReference type="NCBIfam" id="TIGR00385">
    <property type="entry name" value="dsbE"/>
    <property type="match status" value="1"/>
</dbReference>
<dbReference type="PATRIC" id="fig|1789004.3.peg.1770"/>
<dbReference type="SUPFAM" id="SSF52833">
    <property type="entry name" value="Thioredoxin-like"/>
    <property type="match status" value="1"/>
</dbReference>
<dbReference type="InterPro" id="IPR004799">
    <property type="entry name" value="Periplasmic_diS_OxRdtase_DsbE"/>
</dbReference>
<dbReference type="Gene3D" id="3.40.30.10">
    <property type="entry name" value="Glutaredoxin"/>
    <property type="match status" value="1"/>
</dbReference>
<dbReference type="InterPro" id="IPR036249">
    <property type="entry name" value="Thioredoxin-like_sf"/>
</dbReference>
<feature type="domain" description="Thioredoxin" evidence="7">
    <location>
        <begin position="56"/>
        <end position="197"/>
    </location>
</feature>
<gene>
    <name evidence="8" type="primary">cycY</name>
    <name evidence="8" type="ORF">FEMY_17350</name>
</gene>
<dbReference type="InterPro" id="IPR013740">
    <property type="entry name" value="Redoxin"/>
</dbReference>
<dbReference type="CDD" id="cd03010">
    <property type="entry name" value="TlpA_like_DsbE"/>
    <property type="match status" value="1"/>
</dbReference>
<dbReference type="GO" id="GO:0017004">
    <property type="term" value="P:cytochrome complex assembly"/>
    <property type="evidence" value="ECO:0007669"/>
    <property type="project" value="UniProtKB-KW"/>
</dbReference>
<comment type="caution">
    <text evidence="8">The sequence shown here is derived from an EMBL/GenBank/DDBJ whole genome shotgun (WGS) entry which is preliminary data.</text>
</comment>
<dbReference type="InterPro" id="IPR050553">
    <property type="entry name" value="Thioredoxin_ResA/DsbE_sf"/>
</dbReference>
<evidence type="ECO:0000256" key="5">
    <source>
        <dbReference type="ARBA" id="ARBA00023284"/>
    </source>
</evidence>
<reference evidence="8 9" key="1">
    <citation type="submission" date="2016-01" db="EMBL/GenBank/DDBJ databases">
        <title>Genome sequence of the acidophilic iron oxidising Ferrovum strain Z-31.</title>
        <authorList>
            <person name="Poehlein A."/>
            <person name="Ullrich S.R."/>
            <person name="Schloemann M."/>
            <person name="Muehling M."/>
            <person name="Daniel R."/>
        </authorList>
    </citation>
    <scope>NUCLEOTIDE SEQUENCE [LARGE SCALE GENOMIC DNA]</scope>
    <source>
        <strain evidence="8 9">Z-31</strain>
    </source>
</reference>
<dbReference type="InterPro" id="IPR017937">
    <property type="entry name" value="Thioredoxin_CS"/>
</dbReference>
<evidence type="ECO:0000256" key="3">
    <source>
        <dbReference type="ARBA" id="ARBA00022748"/>
    </source>
</evidence>
<evidence type="ECO:0000256" key="4">
    <source>
        <dbReference type="ARBA" id="ARBA00023157"/>
    </source>
</evidence>
<dbReference type="PROSITE" id="PS00194">
    <property type="entry name" value="THIOREDOXIN_1"/>
    <property type="match status" value="1"/>
</dbReference>
<dbReference type="PROSITE" id="PS51352">
    <property type="entry name" value="THIOREDOXIN_2"/>
    <property type="match status" value="1"/>
</dbReference>
<comment type="similarity">
    <text evidence="2">Belongs to the thioredoxin family. DsbE subfamily.</text>
</comment>
<keyword evidence="9" id="KW-1185">Reference proteome</keyword>
<organism evidence="8 9">
    <name type="scientific">Ferrovum myxofaciens</name>
    <dbReference type="NCBI Taxonomy" id="416213"/>
    <lineage>
        <taxon>Bacteria</taxon>
        <taxon>Pseudomonadati</taxon>
        <taxon>Pseudomonadota</taxon>
        <taxon>Betaproteobacteria</taxon>
        <taxon>Ferrovales</taxon>
        <taxon>Ferrovaceae</taxon>
        <taxon>Ferrovum</taxon>
    </lineage>
</organism>
<feature type="transmembrane region" description="Helical" evidence="6">
    <location>
        <begin position="26"/>
        <end position="46"/>
    </location>
</feature>
<evidence type="ECO:0000256" key="6">
    <source>
        <dbReference type="SAM" id="Phobius"/>
    </source>
</evidence>
<evidence type="ECO:0000313" key="8">
    <source>
        <dbReference type="EMBL" id="KXW57750.1"/>
    </source>
</evidence>
<evidence type="ECO:0000256" key="2">
    <source>
        <dbReference type="ARBA" id="ARBA00007758"/>
    </source>
</evidence>
<evidence type="ECO:0000259" key="7">
    <source>
        <dbReference type="PROSITE" id="PS51352"/>
    </source>
</evidence>
<dbReference type="GO" id="GO:0015036">
    <property type="term" value="F:disulfide oxidoreductase activity"/>
    <property type="evidence" value="ECO:0007669"/>
    <property type="project" value="InterPro"/>
</dbReference>
<dbReference type="Proteomes" id="UP000075653">
    <property type="component" value="Unassembled WGS sequence"/>
</dbReference>
<dbReference type="GO" id="GO:0030288">
    <property type="term" value="C:outer membrane-bounded periplasmic space"/>
    <property type="evidence" value="ECO:0007669"/>
    <property type="project" value="InterPro"/>
</dbReference>
<keyword evidence="4" id="KW-1015">Disulfide bond</keyword>
<name>A0A149VX05_9PROT</name>